<reference evidence="1 2" key="1">
    <citation type="submission" date="2017-08" db="EMBL/GenBank/DDBJ databases">
        <title>The whole genome shortgun sequences of strain Leeuwenhoekiella nanhaiensis G18 from the South China Sea.</title>
        <authorList>
            <person name="Liu Q."/>
        </authorList>
    </citation>
    <scope>NUCLEOTIDE SEQUENCE [LARGE SCALE GENOMIC DNA]</scope>
    <source>
        <strain evidence="1 2">G18</strain>
    </source>
</reference>
<protein>
    <submittedName>
        <fullName evidence="1">Na(+)-translocating NADH-quinone reductase subunit F</fullName>
    </submittedName>
</protein>
<name>A0A2G1VRL9_9FLAO</name>
<sequence length="120" mass="13643">MATLLTEQERHNLAMNIVGKDLESQGFEFLGVNSQLKRNPQFVALKDKKLHFVIVRALQYPDDPNAYDPVFMQEMKTHADKFNARTFYAGVGLGSAEDYGRPVEKDSAYTQVYNGLQEIL</sequence>
<dbReference type="Proteomes" id="UP000229433">
    <property type="component" value="Unassembled WGS sequence"/>
</dbReference>
<dbReference type="EMBL" id="NQXA01000007">
    <property type="protein sequence ID" value="PHQ29401.1"/>
    <property type="molecule type" value="Genomic_DNA"/>
</dbReference>
<gene>
    <name evidence="1" type="ORF">CJ305_10180</name>
</gene>
<dbReference type="RefSeq" id="WP_099646264.1">
    <property type="nucleotide sequence ID" value="NZ_KZ319290.1"/>
</dbReference>
<organism evidence="1 2">
    <name type="scientific">Leeuwenhoekiella nanhaiensis</name>
    <dbReference type="NCBI Taxonomy" id="1655491"/>
    <lineage>
        <taxon>Bacteria</taxon>
        <taxon>Pseudomonadati</taxon>
        <taxon>Bacteroidota</taxon>
        <taxon>Flavobacteriia</taxon>
        <taxon>Flavobacteriales</taxon>
        <taxon>Flavobacteriaceae</taxon>
        <taxon>Leeuwenhoekiella</taxon>
    </lineage>
</organism>
<proteinExistence type="predicted"/>
<evidence type="ECO:0000313" key="1">
    <source>
        <dbReference type="EMBL" id="PHQ29401.1"/>
    </source>
</evidence>
<accession>A0A2G1VRL9</accession>
<evidence type="ECO:0000313" key="2">
    <source>
        <dbReference type="Proteomes" id="UP000229433"/>
    </source>
</evidence>
<dbReference type="OrthoDB" id="1119552at2"/>
<dbReference type="AlphaFoldDB" id="A0A2G1VRL9"/>
<comment type="caution">
    <text evidence="1">The sequence shown here is derived from an EMBL/GenBank/DDBJ whole genome shotgun (WGS) entry which is preliminary data.</text>
</comment>
<keyword evidence="2" id="KW-1185">Reference proteome</keyword>